<evidence type="ECO:0000313" key="2">
    <source>
        <dbReference type="Proteomes" id="UP001054945"/>
    </source>
</evidence>
<keyword evidence="2" id="KW-1185">Reference proteome</keyword>
<gene>
    <name evidence="1" type="ORF">CEXT_559941</name>
</gene>
<sequence>MGRLIKKTPFQGFRIKLRSKLPNHLEKCAKLKDSLRGGDLKYLLPAFGTIAVLPYDFEWLSLKLLDFFVVHEVETEVLNGVSMLM</sequence>
<proteinExistence type="predicted"/>
<protein>
    <submittedName>
        <fullName evidence="1">Uncharacterized protein</fullName>
    </submittedName>
</protein>
<comment type="caution">
    <text evidence="1">The sequence shown here is derived from an EMBL/GenBank/DDBJ whole genome shotgun (WGS) entry which is preliminary data.</text>
</comment>
<dbReference type="Proteomes" id="UP001054945">
    <property type="component" value="Unassembled WGS sequence"/>
</dbReference>
<accession>A0AAV4TZ02</accession>
<name>A0AAV4TZ02_CAEEX</name>
<reference evidence="1 2" key="1">
    <citation type="submission" date="2021-06" db="EMBL/GenBank/DDBJ databases">
        <title>Caerostris extrusa draft genome.</title>
        <authorList>
            <person name="Kono N."/>
            <person name="Arakawa K."/>
        </authorList>
    </citation>
    <scope>NUCLEOTIDE SEQUENCE [LARGE SCALE GENOMIC DNA]</scope>
</reference>
<evidence type="ECO:0000313" key="1">
    <source>
        <dbReference type="EMBL" id="GIY50677.1"/>
    </source>
</evidence>
<organism evidence="1 2">
    <name type="scientific">Caerostris extrusa</name>
    <name type="common">Bark spider</name>
    <name type="synonym">Caerostris bankana</name>
    <dbReference type="NCBI Taxonomy" id="172846"/>
    <lineage>
        <taxon>Eukaryota</taxon>
        <taxon>Metazoa</taxon>
        <taxon>Ecdysozoa</taxon>
        <taxon>Arthropoda</taxon>
        <taxon>Chelicerata</taxon>
        <taxon>Arachnida</taxon>
        <taxon>Araneae</taxon>
        <taxon>Araneomorphae</taxon>
        <taxon>Entelegynae</taxon>
        <taxon>Araneoidea</taxon>
        <taxon>Araneidae</taxon>
        <taxon>Caerostris</taxon>
    </lineage>
</organism>
<dbReference type="AlphaFoldDB" id="A0AAV4TZ02"/>
<dbReference type="EMBL" id="BPLR01012009">
    <property type="protein sequence ID" value="GIY50677.1"/>
    <property type="molecule type" value="Genomic_DNA"/>
</dbReference>